<dbReference type="EMBL" id="CADCTQ010000684">
    <property type="protein sequence ID" value="CAA9345317.1"/>
    <property type="molecule type" value="Genomic_DNA"/>
</dbReference>
<accession>A0A6J4LZU4</accession>
<feature type="non-terminal residue" evidence="2">
    <location>
        <position position="1"/>
    </location>
</feature>
<feature type="region of interest" description="Disordered" evidence="1">
    <location>
        <begin position="1"/>
        <end position="42"/>
    </location>
</feature>
<reference evidence="2" key="1">
    <citation type="submission" date="2020-02" db="EMBL/GenBank/DDBJ databases">
        <authorList>
            <person name="Meier V. D."/>
        </authorList>
    </citation>
    <scope>NUCLEOTIDE SEQUENCE</scope>
    <source>
        <strain evidence="2">AVDCRST_MAG56</strain>
    </source>
</reference>
<organism evidence="2">
    <name type="scientific">uncultured Cytophagales bacterium</name>
    <dbReference type="NCBI Taxonomy" id="158755"/>
    <lineage>
        <taxon>Bacteria</taxon>
        <taxon>Pseudomonadati</taxon>
        <taxon>Bacteroidota</taxon>
        <taxon>Sphingobacteriia</taxon>
        <taxon>Sphingobacteriales</taxon>
        <taxon>environmental samples</taxon>
    </lineage>
</organism>
<evidence type="ECO:0000256" key="1">
    <source>
        <dbReference type="SAM" id="MobiDB-lite"/>
    </source>
</evidence>
<name>A0A6J4LZU4_9SPHI</name>
<protein>
    <submittedName>
        <fullName evidence="2">Uncharacterized protein</fullName>
    </submittedName>
</protein>
<feature type="compositionally biased region" description="Low complexity" evidence="1">
    <location>
        <begin position="1"/>
        <end position="27"/>
    </location>
</feature>
<proteinExistence type="predicted"/>
<feature type="non-terminal residue" evidence="2">
    <location>
        <position position="42"/>
    </location>
</feature>
<sequence>ASNTRPRSTAATPGTGPGRPTAGSTPACSRSWPATWCSKPPI</sequence>
<gene>
    <name evidence="2" type="ORF">AVDCRST_MAG56-8132</name>
</gene>
<dbReference type="AlphaFoldDB" id="A0A6J4LZU4"/>
<evidence type="ECO:0000313" key="2">
    <source>
        <dbReference type="EMBL" id="CAA9345317.1"/>
    </source>
</evidence>